<reference evidence="2" key="1">
    <citation type="submission" date="2022-05" db="EMBL/GenBank/DDBJ databases">
        <authorList>
            <person name="Oliphant S.A."/>
            <person name="Watson-Haigh N.S."/>
            <person name="Sumby K.M."/>
            <person name="Gardner J.M."/>
            <person name="Jiranek V."/>
        </authorList>
    </citation>
    <scope>NUCLEOTIDE SEQUENCE</scope>
    <source>
        <strain evidence="2">KI16_H9</strain>
    </source>
</reference>
<proteinExistence type="predicted"/>
<evidence type="ECO:0000259" key="1">
    <source>
        <dbReference type="Pfam" id="PF13460"/>
    </source>
</evidence>
<gene>
    <name evidence="2" type="ORF">M3M35_04030</name>
</gene>
<keyword evidence="3" id="KW-1185">Reference proteome</keyword>
<dbReference type="EMBL" id="CP097116">
    <property type="protein sequence ID" value="USS84494.1"/>
    <property type="molecule type" value="Genomic_DNA"/>
</dbReference>
<dbReference type="Pfam" id="PF13460">
    <property type="entry name" value="NAD_binding_10"/>
    <property type="match status" value="1"/>
</dbReference>
<dbReference type="PANTHER" id="PTHR43355">
    <property type="entry name" value="FLAVIN REDUCTASE (NADPH)"/>
    <property type="match status" value="1"/>
</dbReference>
<protein>
    <submittedName>
        <fullName evidence="2">NAD(P)H-binding protein</fullName>
    </submittedName>
</protein>
<dbReference type="InterPro" id="IPR036291">
    <property type="entry name" value="NAD(P)-bd_dom_sf"/>
</dbReference>
<dbReference type="RefSeq" id="WP_252749397.1">
    <property type="nucleotide sequence ID" value="NZ_CP097116.1"/>
</dbReference>
<name>A0ABY5BLF0_9LACO</name>
<dbReference type="SUPFAM" id="SSF51735">
    <property type="entry name" value="NAD(P)-binding Rossmann-fold domains"/>
    <property type="match status" value="1"/>
</dbReference>
<dbReference type="Gene3D" id="3.40.50.720">
    <property type="entry name" value="NAD(P)-binding Rossmann-like Domain"/>
    <property type="match status" value="1"/>
</dbReference>
<evidence type="ECO:0000313" key="2">
    <source>
        <dbReference type="EMBL" id="USS84494.1"/>
    </source>
</evidence>
<dbReference type="Proteomes" id="UP001056707">
    <property type="component" value="Chromosome"/>
</dbReference>
<dbReference type="InterPro" id="IPR051606">
    <property type="entry name" value="Polyketide_Oxido-like"/>
</dbReference>
<organism evidence="2 3">
    <name type="scientific">Fructilactobacillus myrtifloralis</name>
    <dbReference type="NCBI Taxonomy" id="2940301"/>
    <lineage>
        <taxon>Bacteria</taxon>
        <taxon>Bacillati</taxon>
        <taxon>Bacillota</taxon>
        <taxon>Bacilli</taxon>
        <taxon>Lactobacillales</taxon>
        <taxon>Lactobacillaceae</taxon>
        <taxon>Fructilactobacillus</taxon>
    </lineage>
</organism>
<feature type="domain" description="NAD(P)-binding" evidence="1">
    <location>
        <begin position="8"/>
        <end position="192"/>
    </location>
</feature>
<evidence type="ECO:0000313" key="3">
    <source>
        <dbReference type="Proteomes" id="UP001056707"/>
    </source>
</evidence>
<dbReference type="PANTHER" id="PTHR43355:SF2">
    <property type="entry name" value="FLAVIN REDUCTASE (NADPH)"/>
    <property type="match status" value="1"/>
</dbReference>
<sequence>MQKITIIGANGQIAKLVERKLLNDHDLEMKLFARNSSRIPTEIATARNVELVEGDANDFSSVNDAIQGANLVYVNLGGVFAPMVKNIVRAMNQNQVKRLIYVTGLGLYHEVPDPFGSWVEESVGHNVMEDTRTAAAEIESNHEIIYTIIRAAYMSNQPEVDYELTKKGEPFQGTTISRKSIADLIVKIIVDPKKYQNESLGISKPGTDGETPQFV</sequence>
<accession>A0ABY5BLF0</accession>
<dbReference type="InterPro" id="IPR016040">
    <property type="entry name" value="NAD(P)-bd_dom"/>
</dbReference>